<dbReference type="RefSeq" id="WP_378067278.1">
    <property type="nucleotide sequence ID" value="NZ_JBHSBL010000015.1"/>
</dbReference>
<sequence>MVTGLVLDGSSFEIVAGPDRIGSRRRVSAQDQALLAGIGTRYVRAVYADATDDVFVTLGRDLWSWLEGDQGQLTALLERSSGLMTFEVRGPRSPNEAAWAVLRAPWELLARPDGGFLAADAVSRFCVVRRLGVPGVVPSPDGHRLGLVFMASAPRQQRELDFEAEEAAILAAVDETRVDLVVEDTGNPVQLGRRLADLDGMPVVHLSCHGVNRWQARADGQRVPALMMEDEIGGELPTTAADLIEVMTKAPRLVFVSACLTAASADASGHLPP</sequence>
<name>A0ABV8ITS4_9ACTN</name>
<protein>
    <submittedName>
        <fullName evidence="2">CHAT domain-containing protein</fullName>
    </submittedName>
</protein>
<evidence type="ECO:0000259" key="1">
    <source>
        <dbReference type="Pfam" id="PF12770"/>
    </source>
</evidence>
<dbReference type="EMBL" id="JBHSBL010000015">
    <property type="protein sequence ID" value="MFC4066309.1"/>
    <property type="molecule type" value="Genomic_DNA"/>
</dbReference>
<dbReference type="Proteomes" id="UP001595867">
    <property type="component" value="Unassembled WGS sequence"/>
</dbReference>
<gene>
    <name evidence="2" type="ORF">ACFO0C_15350</name>
</gene>
<reference evidence="3" key="1">
    <citation type="journal article" date="2019" name="Int. J. Syst. Evol. Microbiol.">
        <title>The Global Catalogue of Microorganisms (GCM) 10K type strain sequencing project: providing services to taxonomists for standard genome sequencing and annotation.</title>
        <authorList>
            <consortium name="The Broad Institute Genomics Platform"/>
            <consortium name="The Broad Institute Genome Sequencing Center for Infectious Disease"/>
            <person name="Wu L."/>
            <person name="Ma J."/>
        </authorList>
    </citation>
    <scope>NUCLEOTIDE SEQUENCE [LARGE SCALE GENOMIC DNA]</scope>
    <source>
        <strain evidence="3">TBRC 5832</strain>
    </source>
</reference>
<keyword evidence="3" id="KW-1185">Reference proteome</keyword>
<dbReference type="Pfam" id="PF12770">
    <property type="entry name" value="CHAT"/>
    <property type="match status" value="1"/>
</dbReference>
<dbReference type="InterPro" id="IPR024983">
    <property type="entry name" value="CHAT_dom"/>
</dbReference>
<organism evidence="2 3">
    <name type="scientific">Actinoplanes subglobosus</name>
    <dbReference type="NCBI Taxonomy" id="1547892"/>
    <lineage>
        <taxon>Bacteria</taxon>
        <taxon>Bacillati</taxon>
        <taxon>Actinomycetota</taxon>
        <taxon>Actinomycetes</taxon>
        <taxon>Micromonosporales</taxon>
        <taxon>Micromonosporaceae</taxon>
        <taxon>Actinoplanes</taxon>
    </lineage>
</organism>
<evidence type="ECO:0000313" key="2">
    <source>
        <dbReference type="EMBL" id="MFC4066309.1"/>
    </source>
</evidence>
<feature type="domain" description="CHAT" evidence="1">
    <location>
        <begin position="102"/>
        <end position="265"/>
    </location>
</feature>
<comment type="caution">
    <text evidence="2">The sequence shown here is derived from an EMBL/GenBank/DDBJ whole genome shotgun (WGS) entry which is preliminary data.</text>
</comment>
<evidence type="ECO:0000313" key="3">
    <source>
        <dbReference type="Proteomes" id="UP001595867"/>
    </source>
</evidence>
<accession>A0ABV8ITS4</accession>
<proteinExistence type="predicted"/>
<feature type="non-terminal residue" evidence="2">
    <location>
        <position position="273"/>
    </location>
</feature>